<gene>
    <name evidence="3" type="ORF">ACFFJC_06100</name>
</gene>
<name>A0ABV6CWV8_9SPHN</name>
<dbReference type="InterPro" id="IPR010987">
    <property type="entry name" value="Glutathione-S-Trfase_C-like"/>
</dbReference>
<organism evidence="3 4">
    <name type="scientific">Novosphingobium soli</name>
    <dbReference type="NCBI Taxonomy" id="574956"/>
    <lineage>
        <taxon>Bacteria</taxon>
        <taxon>Pseudomonadati</taxon>
        <taxon>Pseudomonadota</taxon>
        <taxon>Alphaproteobacteria</taxon>
        <taxon>Sphingomonadales</taxon>
        <taxon>Sphingomonadaceae</taxon>
        <taxon>Novosphingobium</taxon>
    </lineage>
</organism>
<dbReference type="SUPFAM" id="SSF47616">
    <property type="entry name" value="GST C-terminal domain-like"/>
    <property type="match status" value="1"/>
</dbReference>
<feature type="domain" description="GST N-terminal" evidence="1">
    <location>
        <begin position="4"/>
        <end position="83"/>
    </location>
</feature>
<sequence>MPAPFFTIWGRLNSHNVKKVAWFAEELGLASIRHDIGGAFGYTEDYLAKNPNRLVPTIEDGKVVLWESNAILRYMAAEYGGPRWFPADPIDRALADRWMDWQFGYADAQRTPFLSFARTPQEQWDEDAIARGMAECARLLAVLERYLADKPWLSGAQFGIGDIPMGVYAYTWFSLPFEKPEFPAIANWYARIRERPGFATQVMIPLT</sequence>
<protein>
    <submittedName>
        <fullName evidence="3">Glutathione S-transferase family protein</fullName>
    </submittedName>
</protein>
<dbReference type="InterPro" id="IPR004045">
    <property type="entry name" value="Glutathione_S-Trfase_N"/>
</dbReference>
<accession>A0ABV6CWV8</accession>
<dbReference type="SUPFAM" id="SSF52833">
    <property type="entry name" value="Thioredoxin-like"/>
    <property type="match status" value="1"/>
</dbReference>
<dbReference type="CDD" id="cd03047">
    <property type="entry name" value="GST_N_2"/>
    <property type="match status" value="1"/>
</dbReference>
<dbReference type="Pfam" id="PF13417">
    <property type="entry name" value="GST_N_3"/>
    <property type="match status" value="1"/>
</dbReference>
<dbReference type="Pfam" id="PF13410">
    <property type="entry name" value="GST_C_2"/>
    <property type="match status" value="1"/>
</dbReference>
<dbReference type="PANTHER" id="PTHR44051">
    <property type="entry name" value="GLUTATHIONE S-TRANSFERASE-RELATED"/>
    <property type="match status" value="1"/>
</dbReference>
<evidence type="ECO:0000313" key="4">
    <source>
        <dbReference type="Proteomes" id="UP001589798"/>
    </source>
</evidence>
<dbReference type="PROSITE" id="PS50405">
    <property type="entry name" value="GST_CTER"/>
    <property type="match status" value="1"/>
</dbReference>
<dbReference type="InterPro" id="IPR036282">
    <property type="entry name" value="Glutathione-S-Trfase_C_sf"/>
</dbReference>
<dbReference type="SFLD" id="SFLDG00358">
    <property type="entry name" value="Main_(cytGST)"/>
    <property type="match status" value="1"/>
</dbReference>
<reference evidence="3 4" key="1">
    <citation type="submission" date="2024-09" db="EMBL/GenBank/DDBJ databases">
        <authorList>
            <person name="Sun Q."/>
            <person name="Mori K."/>
        </authorList>
    </citation>
    <scope>NUCLEOTIDE SEQUENCE [LARGE SCALE GENOMIC DNA]</scope>
    <source>
        <strain evidence="3 4">CCM 7706</strain>
    </source>
</reference>
<feature type="domain" description="GST C-terminal" evidence="2">
    <location>
        <begin position="88"/>
        <end position="207"/>
    </location>
</feature>
<proteinExistence type="predicted"/>
<dbReference type="Gene3D" id="3.40.30.10">
    <property type="entry name" value="Glutaredoxin"/>
    <property type="match status" value="1"/>
</dbReference>
<dbReference type="InterPro" id="IPR036249">
    <property type="entry name" value="Thioredoxin-like_sf"/>
</dbReference>
<dbReference type="Gene3D" id="1.20.1050.10">
    <property type="match status" value="1"/>
</dbReference>
<dbReference type="PANTHER" id="PTHR44051:SF19">
    <property type="entry name" value="DISULFIDE-BOND OXIDOREDUCTASE YFCG"/>
    <property type="match status" value="1"/>
</dbReference>
<dbReference type="PROSITE" id="PS50404">
    <property type="entry name" value="GST_NTER"/>
    <property type="match status" value="1"/>
</dbReference>
<dbReference type="SFLD" id="SFLDS00019">
    <property type="entry name" value="Glutathione_Transferase_(cytos"/>
    <property type="match status" value="1"/>
</dbReference>
<evidence type="ECO:0000313" key="3">
    <source>
        <dbReference type="EMBL" id="MFC0203841.1"/>
    </source>
</evidence>
<dbReference type="Proteomes" id="UP001589798">
    <property type="component" value="Unassembled WGS sequence"/>
</dbReference>
<evidence type="ECO:0000259" key="1">
    <source>
        <dbReference type="PROSITE" id="PS50404"/>
    </source>
</evidence>
<dbReference type="SFLD" id="SFLDG01150">
    <property type="entry name" value="Main.1:_Beta-like"/>
    <property type="match status" value="1"/>
</dbReference>
<dbReference type="InterPro" id="IPR040079">
    <property type="entry name" value="Glutathione_S-Trfase"/>
</dbReference>
<evidence type="ECO:0000259" key="2">
    <source>
        <dbReference type="PROSITE" id="PS50405"/>
    </source>
</evidence>
<comment type="caution">
    <text evidence="3">The sequence shown here is derived from an EMBL/GenBank/DDBJ whole genome shotgun (WGS) entry which is preliminary data.</text>
</comment>
<dbReference type="RefSeq" id="WP_379486609.1">
    <property type="nucleotide sequence ID" value="NZ_JBHLWK010000009.1"/>
</dbReference>
<keyword evidence="4" id="KW-1185">Reference proteome</keyword>
<dbReference type="EMBL" id="JBHLWK010000009">
    <property type="protein sequence ID" value="MFC0203841.1"/>
    <property type="molecule type" value="Genomic_DNA"/>
</dbReference>